<evidence type="ECO:0000313" key="10">
    <source>
        <dbReference type="Proteomes" id="UP000239895"/>
    </source>
</evidence>
<evidence type="ECO:0000256" key="5">
    <source>
        <dbReference type="ARBA" id="ARBA00022989"/>
    </source>
</evidence>
<dbReference type="EMBL" id="PVTX01000003">
    <property type="protein sequence ID" value="PRZ08125.1"/>
    <property type="molecule type" value="Genomic_DNA"/>
</dbReference>
<keyword evidence="5 7" id="KW-1133">Transmembrane helix</keyword>
<evidence type="ECO:0000259" key="8">
    <source>
        <dbReference type="Pfam" id="PF02397"/>
    </source>
</evidence>
<dbReference type="Pfam" id="PF13727">
    <property type="entry name" value="CoA_binding_3"/>
    <property type="match status" value="1"/>
</dbReference>
<keyword evidence="10" id="KW-1185">Reference proteome</keyword>
<dbReference type="NCBIfam" id="TIGR03025">
    <property type="entry name" value="EPS_sugtrans"/>
    <property type="match status" value="1"/>
</dbReference>
<evidence type="ECO:0000256" key="6">
    <source>
        <dbReference type="ARBA" id="ARBA00023136"/>
    </source>
</evidence>
<keyword evidence="3" id="KW-0808">Transferase</keyword>
<evidence type="ECO:0000256" key="4">
    <source>
        <dbReference type="ARBA" id="ARBA00022692"/>
    </source>
</evidence>
<evidence type="ECO:0000256" key="1">
    <source>
        <dbReference type="ARBA" id="ARBA00004141"/>
    </source>
</evidence>
<accession>A0ABX5EI50</accession>
<name>A0ABX5EI50_9MICO</name>
<comment type="subcellular location">
    <subcellularLocation>
        <location evidence="1">Membrane</location>
        <topology evidence="1">Multi-pass membrane protein</topology>
    </subcellularLocation>
</comment>
<dbReference type="Gene3D" id="3.40.50.720">
    <property type="entry name" value="NAD(P)-binding Rossmann-like Domain"/>
    <property type="match status" value="1"/>
</dbReference>
<protein>
    <submittedName>
        <fullName evidence="9">Exopolysaccharide biosynthesis polyprenyl glycosylphosphotransferase</fullName>
    </submittedName>
</protein>
<keyword evidence="6 7" id="KW-0472">Membrane</keyword>
<feature type="domain" description="Bacterial sugar transferase" evidence="8">
    <location>
        <begin position="307"/>
        <end position="494"/>
    </location>
</feature>
<sequence length="500" mass="55197">MSITDVQQRTRRALAGVRAARLREVRAAFRAGSWQSAYRRRLMLTDAVLVALATFLAVLANNLDGAWPPAQGFRGDQLVFIVVVTAVWPVSIALSRGYDVRLFASGPQEFERIFNATLRFFAVLALGGFLLSWPGLRTYLLVAFPLGLVFLLLGRWQWRGWLRRRRARGESTTSVLAVGLRDQTERLIRELNERPSGYRVVGVCTPPSEARPGEEVLGVPVLADLDGSATIAAQVGADCVAVAGSDRMTAEAVRRLGWELEPVGVDLMLMAELADVAGPRITVTPEQSVSLLHVDAPRFQGPKYVAKTIMDWIGAALITLLVLPVLVAVAVAVATTSRGPVFYSQDRVGRGGQTFRMLKFRTMRVGADREDEVLASDHDGAGVLFKRKDDPRITPAGRMLRRYSLDELPQLFNVLVGQMSLVGPRPPLPQEVSRYEARMRRRLLVKPGITGLWQVGGRSDLPWEETVRLDVYYAENWTPFGDLLILARTAKVVLGAKGAY</sequence>
<dbReference type="InterPro" id="IPR003362">
    <property type="entry name" value="Bact_transf"/>
</dbReference>
<comment type="caution">
    <text evidence="9">The sequence shown here is derived from an EMBL/GenBank/DDBJ whole genome shotgun (WGS) entry which is preliminary data.</text>
</comment>
<dbReference type="PANTHER" id="PTHR30576:SF10">
    <property type="entry name" value="SLL5057 PROTEIN"/>
    <property type="match status" value="1"/>
</dbReference>
<proteinExistence type="inferred from homology"/>
<feature type="transmembrane region" description="Helical" evidence="7">
    <location>
        <begin position="139"/>
        <end position="158"/>
    </location>
</feature>
<evidence type="ECO:0000256" key="3">
    <source>
        <dbReference type="ARBA" id="ARBA00022679"/>
    </source>
</evidence>
<feature type="transmembrane region" description="Helical" evidence="7">
    <location>
        <begin position="312"/>
        <end position="334"/>
    </location>
</feature>
<dbReference type="PANTHER" id="PTHR30576">
    <property type="entry name" value="COLANIC BIOSYNTHESIS UDP-GLUCOSE LIPID CARRIER TRANSFERASE"/>
    <property type="match status" value="1"/>
</dbReference>
<dbReference type="InterPro" id="IPR017475">
    <property type="entry name" value="EPS_sugar_tfrase"/>
</dbReference>
<keyword evidence="4 7" id="KW-0812">Transmembrane</keyword>
<evidence type="ECO:0000256" key="7">
    <source>
        <dbReference type="SAM" id="Phobius"/>
    </source>
</evidence>
<comment type="similarity">
    <text evidence="2">Belongs to the bacterial sugar transferase family.</text>
</comment>
<feature type="transmembrane region" description="Helical" evidence="7">
    <location>
        <begin position="116"/>
        <end position="133"/>
    </location>
</feature>
<dbReference type="RefSeq" id="WP_243400824.1">
    <property type="nucleotide sequence ID" value="NZ_PVTX01000003.1"/>
</dbReference>
<dbReference type="Pfam" id="PF02397">
    <property type="entry name" value="Bac_transf"/>
    <property type="match status" value="1"/>
</dbReference>
<reference evidence="9 10" key="1">
    <citation type="submission" date="2018-03" db="EMBL/GenBank/DDBJ databases">
        <title>Comparative analysis of microorganisms from saline springs in Andes Mountain Range, Colombia.</title>
        <authorList>
            <person name="Rubin E."/>
        </authorList>
    </citation>
    <scope>NUCLEOTIDE SEQUENCE [LARGE SCALE GENOMIC DNA]</scope>
    <source>
        <strain evidence="9 10">CG 23</strain>
    </source>
</reference>
<evidence type="ECO:0000256" key="2">
    <source>
        <dbReference type="ARBA" id="ARBA00006464"/>
    </source>
</evidence>
<feature type="transmembrane region" description="Helical" evidence="7">
    <location>
        <begin position="42"/>
        <end position="63"/>
    </location>
</feature>
<evidence type="ECO:0000313" key="9">
    <source>
        <dbReference type="EMBL" id="PRZ08125.1"/>
    </source>
</evidence>
<gene>
    <name evidence="9" type="ORF">BCL65_10350</name>
</gene>
<dbReference type="Proteomes" id="UP000239895">
    <property type="component" value="Unassembled WGS sequence"/>
</dbReference>
<organism evidence="9 10">
    <name type="scientific">Isoptericola halotolerans</name>
    <dbReference type="NCBI Taxonomy" id="300560"/>
    <lineage>
        <taxon>Bacteria</taxon>
        <taxon>Bacillati</taxon>
        <taxon>Actinomycetota</taxon>
        <taxon>Actinomycetes</taxon>
        <taxon>Micrococcales</taxon>
        <taxon>Promicromonosporaceae</taxon>
        <taxon>Isoptericola</taxon>
    </lineage>
</organism>
<feature type="transmembrane region" description="Helical" evidence="7">
    <location>
        <begin position="78"/>
        <end position="95"/>
    </location>
</feature>